<protein>
    <submittedName>
        <fullName evidence="1">Uncharacterized protein</fullName>
    </submittedName>
</protein>
<sequence>RWAVVEEGRAEVRSVEPQLDGSIDSYVVLPDGYAWHRLVTIDSPRAYSIELRASDRSWRTHADIVRQSFRLTDSGQ</sequence>
<name>A0A3B0T442_9ZZZZ</name>
<feature type="non-terminal residue" evidence="1">
    <location>
        <position position="1"/>
    </location>
</feature>
<reference evidence="1" key="1">
    <citation type="submission" date="2018-06" db="EMBL/GenBank/DDBJ databases">
        <authorList>
            <person name="Zhirakovskaya E."/>
        </authorList>
    </citation>
    <scope>NUCLEOTIDE SEQUENCE</scope>
</reference>
<dbReference type="AlphaFoldDB" id="A0A3B0T442"/>
<proteinExistence type="predicted"/>
<dbReference type="EMBL" id="UOEK01000531">
    <property type="protein sequence ID" value="VAW09192.1"/>
    <property type="molecule type" value="Genomic_DNA"/>
</dbReference>
<organism evidence="1">
    <name type="scientific">hydrothermal vent metagenome</name>
    <dbReference type="NCBI Taxonomy" id="652676"/>
    <lineage>
        <taxon>unclassified sequences</taxon>
        <taxon>metagenomes</taxon>
        <taxon>ecological metagenomes</taxon>
    </lineage>
</organism>
<gene>
    <name evidence="1" type="ORF">MNBD_ACTINO02-3230</name>
</gene>
<accession>A0A3B0T442</accession>
<evidence type="ECO:0000313" key="1">
    <source>
        <dbReference type="EMBL" id="VAW09192.1"/>
    </source>
</evidence>